<dbReference type="PANTHER" id="PTHR34374">
    <property type="entry name" value="LARGE RIBOSOMAL RNA SUBUNIT ACCUMULATION PROTEIN YCED HOMOLOG 1, CHLOROPLASTIC"/>
    <property type="match status" value="1"/>
</dbReference>
<proteinExistence type="predicted"/>
<evidence type="ECO:0000313" key="1">
    <source>
        <dbReference type="EMBL" id="CEP27373.1"/>
    </source>
</evidence>
<name>A0A0B7P1D5_PROFF</name>
<dbReference type="PANTHER" id="PTHR34374:SF1">
    <property type="entry name" value="LARGE RIBOSOMAL RNA SUBUNIT ACCUMULATION PROTEIN YCED HOMOLOG 1, CHLOROPLASTIC"/>
    <property type="match status" value="1"/>
</dbReference>
<organism evidence="1">
    <name type="scientific">Propionibacterium freudenreichii subsp. freudenreichii</name>
    <dbReference type="NCBI Taxonomy" id="66712"/>
    <lineage>
        <taxon>Bacteria</taxon>
        <taxon>Bacillati</taxon>
        <taxon>Actinomycetota</taxon>
        <taxon>Actinomycetes</taxon>
        <taxon>Propionibacteriales</taxon>
        <taxon>Propionibacteriaceae</taxon>
        <taxon>Propionibacterium</taxon>
    </lineage>
</organism>
<reference evidence="1" key="1">
    <citation type="submission" date="2014-08" db="EMBL/GenBank/DDBJ databases">
        <authorList>
            <person name="Falentin Helene"/>
        </authorList>
    </citation>
    <scope>NUCLEOTIDE SEQUENCE</scope>
</reference>
<dbReference type="AlphaFoldDB" id="A0A0B7P1D5"/>
<dbReference type="Pfam" id="PF02620">
    <property type="entry name" value="YceD"/>
    <property type="match status" value="1"/>
</dbReference>
<dbReference type="InterPro" id="IPR003772">
    <property type="entry name" value="YceD"/>
</dbReference>
<gene>
    <name evidence="1" type="ORF">PFCIRM138_01260</name>
</gene>
<sequence>MSTHLDARNSLVIDTQQLARQAGAMMEVHDTVAAPADLGIEMIRVPEGAGIDLDLRLEAVVEGVLVTGTVEAPLEGECARCLTDLHDHGSYRVFELFNYEGRSAEPDDLFLDGELLDLDPVLRDAIVLDLPFTPLCRPDCKGLCPQCGANLNEHPDHHHEAPLDSRWSALKALTEPETGGIGAQNN</sequence>
<accession>A0A0B7P1D5</accession>
<dbReference type="EMBL" id="LM676436">
    <property type="protein sequence ID" value="CEP27373.1"/>
    <property type="molecule type" value="Genomic_DNA"/>
</dbReference>
<evidence type="ECO:0008006" key="2">
    <source>
        <dbReference type="Google" id="ProtNLM"/>
    </source>
</evidence>
<protein>
    <recommendedName>
        <fullName evidence="2">DUF177 domain-containing protein</fullName>
    </recommendedName>
</protein>